<dbReference type="GO" id="GO:0030162">
    <property type="term" value="P:regulation of proteolysis"/>
    <property type="evidence" value="ECO:0007669"/>
    <property type="project" value="TreeGrafter"/>
</dbReference>
<accession>A0A3E2H4E0</accession>
<evidence type="ECO:0000313" key="2">
    <source>
        <dbReference type="Proteomes" id="UP000258309"/>
    </source>
</evidence>
<dbReference type="PANTHER" id="PTHR11362:SF78">
    <property type="entry name" value="PROTEASE INHIBITOR"/>
    <property type="match status" value="1"/>
</dbReference>
<dbReference type="InterPro" id="IPR036610">
    <property type="entry name" value="PEBP-like_sf"/>
</dbReference>
<dbReference type="EMBL" id="NCSJ02000173">
    <property type="protein sequence ID" value="RFU28161.1"/>
    <property type="molecule type" value="Genomic_DNA"/>
</dbReference>
<organism evidence="1 2">
    <name type="scientific">Scytalidium lignicola</name>
    <name type="common">Hyphomycete</name>
    <dbReference type="NCBI Taxonomy" id="5539"/>
    <lineage>
        <taxon>Eukaryota</taxon>
        <taxon>Fungi</taxon>
        <taxon>Dikarya</taxon>
        <taxon>Ascomycota</taxon>
        <taxon>Pezizomycotina</taxon>
        <taxon>Leotiomycetes</taxon>
        <taxon>Leotiomycetes incertae sedis</taxon>
        <taxon>Scytalidium</taxon>
    </lineage>
</organism>
<feature type="non-terminal residue" evidence="1">
    <location>
        <position position="1"/>
    </location>
</feature>
<dbReference type="GO" id="GO:0005543">
    <property type="term" value="F:phospholipid binding"/>
    <property type="evidence" value="ECO:0007669"/>
    <property type="project" value="TreeGrafter"/>
</dbReference>
<dbReference type="OMA" id="MWPRIRY"/>
<evidence type="ECO:0000313" key="1">
    <source>
        <dbReference type="EMBL" id="RFU28161.1"/>
    </source>
</evidence>
<gene>
    <name evidence="1" type="ORF">B7463_g8170</name>
</gene>
<dbReference type="PANTHER" id="PTHR11362">
    <property type="entry name" value="PHOSPHATIDYLETHANOLAMINE-BINDING PROTEIN"/>
    <property type="match status" value="1"/>
</dbReference>
<sequence length="176" mass="19136">MPDIKNIEAAIALCKDESKLLGVTIGTKKVTPGMHIPKGEAQSLPELSFNGATGTYIVINIDLDAPFPSFSFLGPVLHWIQSGLKPQTAADGTTKLIAEDTPFITDYHGPGPPPPSSPHRYVFMLYEQPEGFDPAKFAPPNGEKIGIRPRIRYDLKAFEKEAKLGPVVASNYFVSN</sequence>
<dbReference type="AlphaFoldDB" id="A0A3E2H4E0"/>
<dbReference type="Gene3D" id="3.90.280.10">
    <property type="entry name" value="PEBP-like"/>
    <property type="match status" value="1"/>
</dbReference>
<dbReference type="GO" id="GO:0046578">
    <property type="term" value="P:regulation of Ras protein signal transduction"/>
    <property type="evidence" value="ECO:0007669"/>
    <property type="project" value="TreeGrafter"/>
</dbReference>
<dbReference type="OrthoDB" id="2506647at2759"/>
<dbReference type="InterPro" id="IPR008914">
    <property type="entry name" value="PEBP"/>
</dbReference>
<dbReference type="SUPFAM" id="SSF49777">
    <property type="entry name" value="PEBP-like"/>
    <property type="match status" value="1"/>
</dbReference>
<proteinExistence type="predicted"/>
<dbReference type="Proteomes" id="UP000258309">
    <property type="component" value="Unassembled WGS sequence"/>
</dbReference>
<dbReference type="GO" id="GO:0030414">
    <property type="term" value="F:peptidase inhibitor activity"/>
    <property type="evidence" value="ECO:0007669"/>
    <property type="project" value="TreeGrafter"/>
</dbReference>
<keyword evidence="2" id="KW-1185">Reference proteome</keyword>
<protein>
    <submittedName>
        <fullName evidence="1">Uncharacterized protein</fullName>
    </submittedName>
</protein>
<dbReference type="CDD" id="cd00866">
    <property type="entry name" value="PEBP_euk"/>
    <property type="match status" value="1"/>
</dbReference>
<feature type="non-terminal residue" evidence="1">
    <location>
        <position position="176"/>
    </location>
</feature>
<dbReference type="InterPro" id="IPR035810">
    <property type="entry name" value="PEBP_euk"/>
</dbReference>
<dbReference type="Pfam" id="PF01161">
    <property type="entry name" value="PBP"/>
    <property type="match status" value="1"/>
</dbReference>
<dbReference type="STRING" id="5539.A0A3E2H4E0"/>
<comment type="caution">
    <text evidence="1">The sequence shown here is derived from an EMBL/GenBank/DDBJ whole genome shotgun (WGS) entry which is preliminary data.</text>
</comment>
<name>A0A3E2H4E0_SCYLI</name>
<reference evidence="1 2" key="1">
    <citation type="submission" date="2018-05" db="EMBL/GenBank/DDBJ databases">
        <title>Draft genome sequence of Scytalidium lignicola DSM 105466, a ubiquitous saprotrophic fungus.</title>
        <authorList>
            <person name="Buettner E."/>
            <person name="Gebauer A.M."/>
            <person name="Hofrichter M."/>
            <person name="Liers C."/>
            <person name="Kellner H."/>
        </authorList>
    </citation>
    <scope>NUCLEOTIDE SEQUENCE [LARGE SCALE GENOMIC DNA]</scope>
    <source>
        <strain evidence="1 2">DSM 105466</strain>
    </source>
</reference>